<keyword evidence="6" id="KW-0175">Coiled coil</keyword>
<dbReference type="PROSITE" id="PS50048">
    <property type="entry name" value="ZN2_CY6_FUNGAL_2"/>
    <property type="match status" value="1"/>
</dbReference>
<sequence>MPKAHSSTSPGGAQAPFQTAHVLKRNQACHQCRRRKLKCDAQRPCSTCVRSHSYAVAHAPAGADLPPFPECTFDEVSEHKDQEPHEAPKNRFERLESRINELEGLLREKDKALNSFTAESSSAHLGMLPSFGPSPSVSPDADLFPGSRIGDEHGLGYQHFQGNSSLDNLAGVASLLGTGTMDTHFVPPDINRNSVTTNGMSARYSPPTGNHDLVFLAWPQNLPSQEVTHHLVEAFFAFWLHANHLFHAPTFMASLELPPTDPKFPPTCVLHAICAVGSLYVASIAPVPQPPSDYAPTVIDEIFASRLRKLQRRPDSFAEQQAKFAKQAVEVGLDLGQNTFQCVQVCVMLTWFYWCHGRWSEAFLSAAQTLRVAVPCGLNTCPPFHTIAQTLRPPSILPPAKTVVEDEMRRNTFWLAYAMERLIGTGNGWALSLDDQDICQLLPVRSDQYIQRVLVYPQDRQWSHDKDILTTHREPQTDSFILYIKATVLLSRVKVFNLRFKGKHYNGDASVISPNNSPTDGELPNPDTFDIKEAPAFRELESSILGFKSAFPHHLRDPVLSDGQPVDPHLYAASLIPFLAIILLHEPHARPTSSTCVHAAKILRASRSIVDLAYTLNATSYDVSLLGLSPVMVWFIGARVLIRFLKAAIDSNSEQHILALQGEIFFLRTVIGKAGERLFLAERYRKMLDENLFATCGQQFTETGSTPIPQAIPNNFTTSPVVDADPVQSHLDIFMQYKTPPMPPTPPHQRTQTLS</sequence>
<evidence type="ECO:0000313" key="8">
    <source>
        <dbReference type="EMBL" id="KAH8102517.1"/>
    </source>
</evidence>
<reference evidence="8" key="1">
    <citation type="journal article" date="2021" name="New Phytol.">
        <title>Evolutionary innovations through gain and loss of genes in the ectomycorrhizal Boletales.</title>
        <authorList>
            <person name="Wu G."/>
            <person name="Miyauchi S."/>
            <person name="Morin E."/>
            <person name="Kuo A."/>
            <person name="Drula E."/>
            <person name="Varga T."/>
            <person name="Kohler A."/>
            <person name="Feng B."/>
            <person name="Cao Y."/>
            <person name="Lipzen A."/>
            <person name="Daum C."/>
            <person name="Hundley H."/>
            <person name="Pangilinan J."/>
            <person name="Johnson J."/>
            <person name="Barry K."/>
            <person name="LaButti K."/>
            <person name="Ng V."/>
            <person name="Ahrendt S."/>
            <person name="Min B."/>
            <person name="Choi I.G."/>
            <person name="Park H."/>
            <person name="Plett J.M."/>
            <person name="Magnuson J."/>
            <person name="Spatafora J.W."/>
            <person name="Nagy L.G."/>
            <person name="Henrissat B."/>
            <person name="Grigoriev I.V."/>
            <person name="Yang Z.L."/>
            <person name="Xu J."/>
            <person name="Martin F.M."/>
        </authorList>
    </citation>
    <scope>NUCLEOTIDE SEQUENCE</scope>
    <source>
        <strain evidence="8">KKN 215</strain>
    </source>
</reference>
<dbReference type="AlphaFoldDB" id="A0A8K0URK4"/>
<dbReference type="Proteomes" id="UP000813824">
    <property type="component" value="Unassembled WGS sequence"/>
</dbReference>
<feature type="domain" description="Zn(2)-C6 fungal-type" evidence="7">
    <location>
        <begin position="28"/>
        <end position="73"/>
    </location>
</feature>
<dbReference type="PANTHER" id="PTHR47338">
    <property type="entry name" value="ZN(II)2CYS6 TRANSCRIPTION FACTOR (EUROFUNG)-RELATED"/>
    <property type="match status" value="1"/>
</dbReference>
<evidence type="ECO:0000256" key="3">
    <source>
        <dbReference type="ARBA" id="ARBA00023015"/>
    </source>
</evidence>
<dbReference type="GO" id="GO:0006351">
    <property type="term" value="P:DNA-templated transcription"/>
    <property type="evidence" value="ECO:0007669"/>
    <property type="project" value="InterPro"/>
</dbReference>
<dbReference type="GO" id="GO:0008270">
    <property type="term" value="F:zinc ion binding"/>
    <property type="evidence" value="ECO:0007669"/>
    <property type="project" value="InterPro"/>
</dbReference>
<evidence type="ECO:0000256" key="4">
    <source>
        <dbReference type="ARBA" id="ARBA00023163"/>
    </source>
</evidence>
<evidence type="ECO:0000313" key="9">
    <source>
        <dbReference type="Proteomes" id="UP000813824"/>
    </source>
</evidence>
<dbReference type="SUPFAM" id="SSF57701">
    <property type="entry name" value="Zn2/Cys6 DNA-binding domain"/>
    <property type="match status" value="1"/>
</dbReference>
<comment type="caution">
    <text evidence="8">The sequence shown here is derived from an EMBL/GenBank/DDBJ whole genome shotgun (WGS) entry which is preliminary data.</text>
</comment>
<protein>
    <recommendedName>
        <fullName evidence="7">Zn(2)-C6 fungal-type domain-containing protein</fullName>
    </recommendedName>
</protein>
<dbReference type="SMART" id="SM00066">
    <property type="entry name" value="GAL4"/>
    <property type="match status" value="1"/>
</dbReference>
<dbReference type="CDD" id="cd12148">
    <property type="entry name" value="fungal_TF_MHR"/>
    <property type="match status" value="1"/>
</dbReference>
<dbReference type="PANTHER" id="PTHR47338:SF29">
    <property type="entry name" value="ZN(2)-C6 FUNGAL-TYPE DOMAIN-CONTAINING PROTEIN"/>
    <property type="match status" value="1"/>
</dbReference>
<name>A0A8K0URK4_9AGAR</name>
<dbReference type="EMBL" id="JAEVFJ010000009">
    <property type="protein sequence ID" value="KAH8102517.1"/>
    <property type="molecule type" value="Genomic_DNA"/>
</dbReference>
<evidence type="ECO:0000259" key="7">
    <source>
        <dbReference type="PROSITE" id="PS50048"/>
    </source>
</evidence>
<dbReference type="InterPro" id="IPR036864">
    <property type="entry name" value="Zn2-C6_fun-type_DNA-bd_sf"/>
</dbReference>
<keyword evidence="3" id="KW-0805">Transcription regulation</keyword>
<evidence type="ECO:0000256" key="2">
    <source>
        <dbReference type="ARBA" id="ARBA00022723"/>
    </source>
</evidence>
<proteinExistence type="predicted"/>
<dbReference type="CDD" id="cd00067">
    <property type="entry name" value="GAL4"/>
    <property type="match status" value="1"/>
</dbReference>
<comment type="subcellular location">
    <subcellularLocation>
        <location evidence="1">Nucleus</location>
    </subcellularLocation>
</comment>
<dbReference type="GO" id="GO:0005634">
    <property type="term" value="C:nucleus"/>
    <property type="evidence" value="ECO:0007669"/>
    <property type="project" value="UniProtKB-SubCell"/>
</dbReference>
<dbReference type="GO" id="GO:0003677">
    <property type="term" value="F:DNA binding"/>
    <property type="evidence" value="ECO:0007669"/>
    <property type="project" value="InterPro"/>
</dbReference>
<dbReference type="Gene3D" id="4.10.240.10">
    <property type="entry name" value="Zn(2)-C6 fungal-type DNA-binding domain"/>
    <property type="match status" value="1"/>
</dbReference>
<dbReference type="Pfam" id="PF00172">
    <property type="entry name" value="Zn_clus"/>
    <property type="match status" value="1"/>
</dbReference>
<organism evidence="8 9">
    <name type="scientific">Cristinia sonorae</name>
    <dbReference type="NCBI Taxonomy" id="1940300"/>
    <lineage>
        <taxon>Eukaryota</taxon>
        <taxon>Fungi</taxon>
        <taxon>Dikarya</taxon>
        <taxon>Basidiomycota</taxon>
        <taxon>Agaricomycotina</taxon>
        <taxon>Agaricomycetes</taxon>
        <taxon>Agaricomycetidae</taxon>
        <taxon>Agaricales</taxon>
        <taxon>Pleurotineae</taxon>
        <taxon>Stephanosporaceae</taxon>
        <taxon>Cristinia</taxon>
    </lineage>
</organism>
<keyword evidence="5" id="KW-0539">Nucleus</keyword>
<feature type="coiled-coil region" evidence="6">
    <location>
        <begin position="92"/>
        <end position="119"/>
    </location>
</feature>
<dbReference type="InterPro" id="IPR001138">
    <property type="entry name" value="Zn2Cys6_DnaBD"/>
</dbReference>
<keyword evidence="9" id="KW-1185">Reference proteome</keyword>
<keyword evidence="4" id="KW-0804">Transcription</keyword>
<dbReference type="SMART" id="SM00906">
    <property type="entry name" value="Fungal_trans"/>
    <property type="match status" value="1"/>
</dbReference>
<evidence type="ECO:0000256" key="5">
    <source>
        <dbReference type="ARBA" id="ARBA00023242"/>
    </source>
</evidence>
<dbReference type="InterPro" id="IPR050815">
    <property type="entry name" value="TF_fung"/>
</dbReference>
<dbReference type="InterPro" id="IPR007219">
    <property type="entry name" value="XnlR_reg_dom"/>
</dbReference>
<evidence type="ECO:0000256" key="1">
    <source>
        <dbReference type="ARBA" id="ARBA00004123"/>
    </source>
</evidence>
<accession>A0A8K0URK4</accession>
<keyword evidence="2" id="KW-0479">Metal-binding</keyword>
<gene>
    <name evidence="8" type="ORF">BXZ70DRAFT_786901</name>
</gene>
<dbReference type="GO" id="GO:0000981">
    <property type="term" value="F:DNA-binding transcription factor activity, RNA polymerase II-specific"/>
    <property type="evidence" value="ECO:0007669"/>
    <property type="project" value="InterPro"/>
</dbReference>
<evidence type="ECO:0000256" key="6">
    <source>
        <dbReference type="SAM" id="Coils"/>
    </source>
</evidence>
<dbReference type="Pfam" id="PF04082">
    <property type="entry name" value="Fungal_trans"/>
    <property type="match status" value="1"/>
</dbReference>
<dbReference type="OrthoDB" id="39175at2759"/>